<feature type="chain" id="PRO_5041639183" evidence="1">
    <location>
        <begin position="21"/>
        <end position="173"/>
    </location>
</feature>
<proteinExistence type="predicted"/>
<organism evidence="2 3">
    <name type="scientific">Pseudoduganella plicata</name>
    <dbReference type="NCBI Taxonomy" id="321984"/>
    <lineage>
        <taxon>Bacteria</taxon>
        <taxon>Pseudomonadati</taxon>
        <taxon>Pseudomonadota</taxon>
        <taxon>Betaproteobacteria</taxon>
        <taxon>Burkholderiales</taxon>
        <taxon>Oxalobacteraceae</taxon>
        <taxon>Telluria group</taxon>
        <taxon>Pseudoduganella</taxon>
    </lineage>
</organism>
<sequence>MFLLTVLAAGIANAAAPAIADIEGVYKKRFKTTFQMPGVGETVEDAEDIVEVVRFDDDHVDVRADLSFSNGRSCSFYGIAGRDGDRYVYRAAPTAEQPRACTVILSVQENNLLLTDRVRPNEEPTCQDSCGPRAALADTTMPLKSRRPIRYMERLKNSRQYREAVQELTAAKR</sequence>
<name>A0AA88CBW3_9BURK</name>
<feature type="signal peptide" evidence="1">
    <location>
        <begin position="1"/>
        <end position="20"/>
    </location>
</feature>
<reference evidence="2" key="2">
    <citation type="submission" date="2022-12" db="EMBL/GenBank/DDBJ databases">
        <authorList>
            <person name="Sun Q."/>
            <person name="Kim S."/>
        </authorList>
    </citation>
    <scope>NUCLEOTIDE SEQUENCE</scope>
    <source>
        <strain evidence="2">KCTC 12344</strain>
    </source>
</reference>
<dbReference type="Proteomes" id="UP000619512">
    <property type="component" value="Unassembled WGS sequence"/>
</dbReference>
<keyword evidence="1" id="KW-0732">Signal</keyword>
<evidence type="ECO:0000313" key="2">
    <source>
        <dbReference type="EMBL" id="GGY86693.1"/>
    </source>
</evidence>
<evidence type="ECO:0000256" key="1">
    <source>
        <dbReference type="SAM" id="SignalP"/>
    </source>
</evidence>
<dbReference type="EMBL" id="BMWW01000003">
    <property type="protein sequence ID" value="GGY86693.1"/>
    <property type="molecule type" value="Genomic_DNA"/>
</dbReference>
<comment type="caution">
    <text evidence="2">The sequence shown here is derived from an EMBL/GenBank/DDBJ whole genome shotgun (WGS) entry which is preliminary data.</text>
</comment>
<dbReference type="AlphaFoldDB" id="A0AA88CBW3"/>
<reference evidence="2" key="1">
    <citation type="journal article" date="2014" name="Int. J. Syst. Evol. Microbiol.">
        <title>Complete genome sequence of Corynebacterium casei LMG S-19264T (=DSM 44701T), isolated from a smear-ripened cheese.</title>
        <authorList>
            <consortium name="US DOE Joint Genome Institute (JGI-PGF)"/>
            <person name="Walter F."/>
            <person name="Albersmeier A."/>
            <person name="Kalinowski J."/>
            <person name="Ruckert C."/>
        </authorList>
    </citation>
    <scope>NUCLEOTIDE SEQUENCE</scope>
    <source>
        <strain evidence="2">KCTC 12344</strain>
    </source>
</reference>
<gene>
    <name evidence="2" type="ORF">GCM10007388_19970</name>
</gene>
<accession>A0AA88CBW3</accession>
<evidence type="ECO:0000313" key="3">
    <source>
        <dbReference type="Proteomes" id="UP000619512"/>
    </source>
</evidence>
<protein>
    <submittedName>
        <fullName evidence="2">Uncharacterized protein</fullName>
    </submittedName>
</protein>